<feature type="region of interest" description="Disordered" evidence="9">
    <location>
        <begin position="319"/>
        <end position="354"/>
    </location>
</feature>
<name>A0A1L9RR15_ASPWE</name>
<keyword evidence="5 10" id="KW-0812">Transmembrane</keyword>
<feature type="transmembrane region" description="Helical" evidence="10">
    <location>
        <begin position="253"/>
        <end position="275"/>
    </location>
</feature>
<keyword evidence="12" id="KW-1185">Reference proteome</keyword>
<evidence type="ECO:0000256" key="9">
    <source>
        <dbReference type="SAM" id="MobiDB-lite"/>
    </source>
</evidence>
<sequence>MTGSYGQADSSIDKRDFDTNRPLLQDADLGVEGEDGAPRPGLDQRISGESSDGLLSNVVEEIVERDRKKMAKEVVRVCSFIWGVISCLGAGSITAFSLYGPLFLTRLHYTQLRVNAVSIAAEISMYLPVPLFGYLCDRYSPSPLALLSGILFGGGYLLAAFTYKSGPPPDAGGSGWSFGVMIVAFILIGTATSCLYLAAVATCAKNFGRGKHKGIMLAIPIAGFGLSGMWQSQVGTYFLFERLEDGSRGDLDVFRYFLFLALLLISIGFIGVFGLRIVDEEEEKYIDEAVEELERSGLLEQSEFFRSRSEVRAAYGTFSDQTDGAVDGDEQTRTLSEEERDKRRREKEREEEENRKKNWLLNYETRLFLKDQTMWWLALGFFLVTGPGEAYINNLGTIIQTLTPKSYPPNAPAPAGLSSTHVTTVALTSTIARLLTGSLSDFFAPRANHLFPGSLEHGRSSSPSAQENRTTLSRMMFLLPSALLLALGYLLLSSPLPLRHPELSHISTALIGFGYGSSFSLVPIIISVVWGVENFATNWGIVAMVPAGGAAVWGLIYSRGYQIATDNGNGAADGQCHGWKCYGFWAVGCTASVFVAIVAWIIAWRSWRKRGVVV</sequence>
<feature type="transmembrane region" description="Helical" evidence="10">
    <location>
        <begin position="475"/>
        <end position="492"/>
    </location>
</feature>
<evidence type="ECO:0000256" key="10">
    <source>
        <dbReference type="SAM" id="Phobius"/>
    </source>
</evidence>
<dbReference type="EMBL" id="KV878211">
    <property type="protein sequence ID" value="OJJ37381.1"/>
    <property type="molecule type" value="Genomic_DNA"/>
</dbReference>
<gene>
    <name evidence="11" type="ORF">ASPWEDRAFT_450897</name>
</gene>
<dbReference type="PANTHER" id="PTHR21576">
    <property type="entry name" value="UNCHARACTERIZED NODULIN-LIKE PROTEIN"/>
    <property type="match status" value="1"/>
</dbReference>
<dbReference type="RefSeq" id="XP_040691057.1">
    <property type="nucleotide sequence ID" value="XM_040836437.1"/>
</dbReference>
<evidence type="ECO:0000256" key="4">
    <source>
        <dbReference type="ARBA" id="ARBA00022554"/>
    </source>
</evidence>
<evidence type="ECO:0000256" key="8">
    <source>
        <dbReference type="ARBA" id="ARBA00039330"/>
    </source>
</evidence>
<dbReference type="SUPFAM" id="SSF103473">
    <property type="entry name" value="MFS general substrate transporter"/>
    <property type="match status" value="1"/>
</dbReference>
<dbReference type="GO" id="GO:0000329">
    <property type="term" value="C:fungal-type vacuole membrane"/>
    <property type="evidence" value="ECO:0007669"/>
    <property type="project" value="TreeGrafter"/>
</dbReference>
<feature type="compositionally biased region" description="Polar residues" evidence="9">
    <location>
        <begin position="1"/>
        <end position="10"/>
    </location>
</feature>
<keyword evidence="3" id="KW-0813">Transport</keyword>
<feature type="transmembrane region" description="Helical" evidence="10">
    <location>
        <begin position="512"/>
        <end position="532"/>
    </location>
</feature>
<feature type="transmembrane region" description="Helical" evidence="10">
    <location>
        <begin position="539"/>
        <end position="557"/>
    </location>
</feature>
<feature type="compositionally biased region" description="Basic and acidic residues" evidence="9">
    <location>
        <begin position="330"/>
        <end position="341"/>
    </location>
</feature>
<dbReference type="VEuPathDB" id="FungiDB:ASPWEDRAFT_450897"/>
<feature type="transmembrane region" description="Helical" evidence="10">
    <location>
        <begin position="116"/>
        <end position="136"/>
    </location>
</feature>
<keyword evidence="7 10" id="KW-0472">Membrane</keyword>
<feature type="transmembrane region" description="Helical" evidence="10">
    <location>
        <begin position="214"/>
        <end position="233"/>
    </location>
</feature>
<dbReference type="GO" id="GO:0022857">
    <property type="term" value="F:transmembrane transporter activity"/>
    <property type="evidence" value="ECO:0007669"/>
    <property type="project" value="InterPro"/>
</dbReference>
<evidence type="ECO:0000256" key="2">
    <source>
        <dbReference type="ARBA" id="ARBA00008335"/>
    </source>
</evidence>
<evidence type="ECO:0000256" key="6">
    <source>
        <dbReference type="ARBA" id="ARBA00022989"/>
    </source>
</evidence>
<dbReference type="Gene3D" id="1.20.1250.20">
    <property type="entry name" value="MFS general substrate transporter like domains"/>
    <property type="match status" value="1"/>
</dbReference>
<dbReference type="CDD" id="cd17354">
    <property type="entry name" value="MFS_Mch1p_like"/>
    <property type="match status" value="1"/>
</dbReference>
<evidence type="ECO:0000313" key="11">
    <source>
        <dbReference type="EMBL" id="OJJ37381.1"/>
    </source>
</evidence>
<dbReference type="Proteomes" id="UP000184383">
    <property type="component" value="Unassembled WGS sequence"/>
</dbReference>
<comment type="subcellular location">
    <subcellularLocation>
        <location evidence="1">Vacuole membrane</location>
        <topology evidence="1">Multi-pass membrane protein</topology>
    </subcellularLocation>
</comment>
<dbReference type="InterPro" id="IPR036259">
    <property type="entry name" value="MFS_trans_sf"/>
</dbReference>
<accession>A0A1L9RR15</accession>
<dbReference type="OrthoDB" id="199930at2759"/>
<dbReference type="PANTHER" id="PTHR21576:SF45">
    <property type="entry name" value="TRANSPORTER MCH1-RELATED"/>
    <property type="match status" value="1"/>
</dbReference>
<evidence type="ECO:0000256" key="3">
    <source>
        <dbReference type="ARBA" id="ARBA00022448"/>
    </source>
</evidence>
<dbReference type="InterPro" id="IPR011701">
    <property type="entry name" value="MFS"/>
</dbReference>
<keyword evidence="6 10" id="KW-1133">Transmembrane helix</keyword>
<feature type="transmembrane region" description="Helical" evidence="10">
    <location>
        <begin position="582"/>
        <end position="603"/>
    </location>
</feature>
<dbReference type="AlphaFoldDB" id="A0A1L9RR15"/>
<dbReference type="GeneID" id="63752285"/>
<evidence type="ECO:0000313" key="12">
    <source>
        <dbReference type="Proteomes" id="UP000184383"/>
    </source>
</evidence>
<evidence type="ECO:0000256" key="1">
    <source>
        <dbReference type="ARBA" id="ARBA00004128"/>
    </source>
</evidence>
<feature type="transmembrane region" description="Helical" evidence="10">
    <location>
        <begin position="175"/>
        <end position="202"/>
    </location>
</feature>
<organism evidence="11 12">
    <name type="scientific">Aspergillus wentii DTO 134E9</name>
    <dbReference type="NCBI Taxonomy" id="1073089"/>
    <lineage>
        <taxon>Eukaryota</taxon>
        <taxon>Fungi</taxon>
        <taxon>Dikarya</taxon>
        <taxon>Ascomycota</taxon>
        <taxon>Pezizomycotina</taxon>
        <taxon>Eurotiomycetes</taxon>
        <taxon>Eurotiomycetidae</taxon>
        <taxon>Eurotiales</taxon>
        <taxon>Aspergillaceae</taxon>
        <taxon>Aspergillus</taxon>
        <taxon>Aspergillus subgen. Cremei</taxon>
    </lineage>
</organism>
<feature type="region of interest" description="Disordered" evidence="9">
    <location>
        <begin position="1"/>
        <end position="50"/>
    </location>
</feature>
<reference evidence="12" key="1">
    <citation type="journal article" date="2017" name="Genome Biol.">
        <title>Comparative genomics reveals high biological diversity and specific adaptations in the industrially and medically important fungal genus Aspergillus.</title>
        <authorList>
            <person name="de Vries R.P."/>
            <person name="Riley R."/>
            <person name="Wiebenga A."/>
            <person name="Aguilar-Osorio G."/>
            <person name="Amillis S."/>
            <person name="Uchima C.A."/>
            <person name="Anderluh G."/>
            <person name="Asadollahi M."/>
            <person name="Askin M."/>
            <person name="Barry K."/>
            <person name="Battaglia E."/>
            <person name="Bayram O."/>
            <person name="Benocci T."/>
            <person name="Braus-Stromeyer S.A."/>
            <person name="Caldana C."/>
            <person name="Canovas D."/>
            <person name="Cerqueira G.C."/>
            <person name="Chen F."/>
            <person name="Chen W."/>
            <person name="Choi C."/>
            <person name="Clum A."/>
            <person name="Dos Santos R.A."/>
            <person name="Damasio A.R."/>
            <person name="Diallinas G."/>
            <person name="Emri T."/>
            <person name="Fekete E."/>
            <person name="Flipphi M."/>
            <person name="Freyberg S."/>
            <person name="Gallo A."/>
            <person name="Gournas C."/>
            <person name="Habgood R."/>
            <person name="Hainaut M."/>
            <person name="Harispe M.L."/>
            <person name="Henrissat B."/>
            <person name="Hilden K.S."/>
            <person name="Hope R."/>
            <person name="Hossain A."/>
            <person name="Karabika E."/>
            <person name="Karaffa L."/>
            <person name="Karanyi Z."/>
            <person name="Krasevec N."/>
            <person name="Kuo A."/>
            <person name="Kusch H."/>
            <person name="LaButti K."/>
            <person name="Lagendijk E.L."/>
            <person name="Lapidus A."/>
            <person name="Levasseur A."/>
            <person name="Lindquist E."/>
            <person name="Lipzen A."/>
            <person name="Logrieco A.F."/>
            <person name="MacCabe A."/>
            <person name="Maekelae M.R."/>
            <person name="Malavazi I."/>
            <person name="Melin P."/>
            <person name="Meyer V."/>
            <person name="Mielnichuk N."/>
            <person name="Miskei M."/>
            <person name="Molnar A.P."/>
            <person name="Mule G."/>
            <person name="Ngan C.Y."/>
            <person name="Orejas M."/>
            <person name="Orosz E."/>
            <person name="Ouedraogo J.P."/>
            <person name="Overkamp K.M."/>
            <person name="Park H.-S."/>
            <person name="Perrone G."/>
            <person name="Piumi F."/>
            <person name="Punt P.J."/>
            <person name="Ram A.F."/>
            <person name="Ramon A."/>
            <person name="Rauscher S."/>
            <person name="Record E."/>
            <person name="Riano-Pachon D.M."/>
            <person name="Robert V."/>
            <person name="Roehrig J."/>
            <person name="Ruller R."/>
            <person name="Salamov A."/>
            <person name="Salih N.S."/>
            <person name="Samson R.A."/>
            <person name="Sandor E."/>
            <person name="Sanguinetti M."/>
            <person name="Schuetze T."/>
            <person name="Sepcic K."/>
            <person name="Shelest E."/>
            <person name="Sherlock G."/>
            <person name="Sophianopoulou V."/>
            <person name="Squina F.M."/>
            <person name="Sun H."/>
            <person name="Susca A."/>
            <person name="Todd R.B."/>
            <person name="Tsang A."/>
            <person name="Unkles S.E."/>
            <person name="van de Wiele N."/>
            <person name="van Rossen-Uffink D."/>
            <person name="Oliveira J.V."/>
            <person name="Vesth T.C."/>
            <person name="Visser J."/>
            <person name="Yu J.-H."/>
            <person name="Zhou M."/>
            <person name="Andersen M.R."/>
            <person name="Archer D.B."/>
            <person name="Baker S.E."/>
            <person name="Benoit I."/>
            <person name="Brakhage A.A."/>
            <person name="Braus G.H."/>
            <person name="Fischer R."/>
            <person name="Frisvad J.C."/>
            <person name="Goldman G.H."/>
            <person name="Houbraken J."/>
            <person name="Oakley B."/>
            <person name="Pocsi I."/>
            <person name="Scazzocchio C."/>
            <person name="Seiboth B."/>
            <person name="vanKuyk P.A."/>
            <person name="Wortman J."/>
            <person name="Dyer P.S."/>
            <person name="Grigoriev I.V."/>
        </authorList>
    </citation>
    <scope>NUCLEOTIDE SEQUENCE [LARGE SCALE GENOMIC DNA]</scope>
    <source>
        <strain evidence="12">DTO 134E9</strain>
    </source>
</reference>
<comment type="similarity">
    <text evidence="2">Belongs to the major facilitator superfamily.</text>
</comment>
<proteinExistence type="inferred from homology"/>
<feature type="transmembrane region" description="Helical" evidence="10">
    <location>
        <begin position="143"/>
        <end position="163"/>
    </location>
</feature>
<evidence type="ECO:0000256" key="5">
    <source>
        <dbReference type="ARBA" id="ARBA00022692"/>
    </source>
</evidence>
<keyword evidence="4" id="KW-0926">Vacuole</keyword>
<feature type="transmembrane region" description="Helical" evidence="10">
    <location>
        <begin position="74"/>
        <end position="96"/>
    </location>
</feature>
<evidence type="ECO:0000256" key="7">
    <source>
        <dbReference type="ARBA" id="ARBA00023136"/>
    </source>
</evidence>
<dbReference type="Pfam" id="PF07690">
    <property type="entry name" value="MFS_1"/>
    <property type="match status" value="1"/>
</dbReference>
<protein>
    <recommendedName>
        <fullName evidence="8">Probable transporter MCH1</fullName>
    </recommendedName>
</protein>